<dbReference type="AlphaFoldDB" id="A0A397IK80"/>
<accession>A0A397IK80</accession>
<organism evidence="1 2">
    <name type="scientific">Diversispora epigaea</name>
    <dbReference type="NCBI Taxonomy" id="1348612"/>
    <lineage>
        <taxon>Eukaryota</taxon>
        <taxon>Fungi</taxon>
        <taxon>Fungi incertae sedis</taxon>
        <taxon>Mucoromycota</taxon>
        <taxon>Glomeromycotina</taxon>
        <taxon>Glomeromycetes</taxon>
        <taxon>Diversisporales</taxon>
        <taxon>Diversisporaceae</taxon>
        <taxon>Diversispora</taxon>
    </lineage>
</organism>
<comment type="caution">
    <text evidence="1">The sequence shown here is derived from an EMBL/GenBank/DDBJ whole genome shotgun (WGS) entry which is preliminary data.</text>
</comment>
<gene>
    <name evidence="1" type="ORF">Glove_230g206</name>
</gene>
<name>A0A397IK80_9GLOM</name>
<dbReference type="EMBL" id="PQFF01000213">
    <property type="protein sequence ID" value="RHZ73604.1"/>
    <property type="molecule type" value="Genomic_DNA"/>
</dbReference>
<protein>
    <recommendedName>
        <fullName evidence="3">TLDc domain-containing protein</fullName>
    </recommendedName>
</protein>
<sequence length="104" mass="12265">MEMITNKSFIFSFKNGNIQNSILSRVKKKNNNRSFWYPHQKDDYGPIFGCDEFAMRLDVSDFTQDGLNWCKNSNYNCYEKSIRTTDDGFSIIDYEVFKVVKKST</sequence>
<dbReference type="OrthoDB" id="2381598at2759"/>
<evidence type="ECO:0008006" key="3">
    <source>
        <dbReference type="Google" id="ProtNLM"/>
    </source>
</evidence>
<reference evidence="1 2" key="1">
    <citation type="submission" date="2018-08" db="EMBL/GenBank/DDBJ databases">
        <title>Genome and evolution of the arbuscular mycorrhizal fungus Diversispora epigaea (formerly Glomus versiforme) and its bacterial endosymbionts.</title>
        <authorList>
            <person name="Sun X."/>
            <person name="Fei Z."/>
            <person name="Harrison M."/>
        </authorList>
    </citation>
    <scope>NUCLEOTIDE SEQUENCE [LARGE SCALE GENOMIC DNA]</scope>
    <source>
        <strain evidence="1 2">IT104</strain>
    </source>
</reference>
<proteinExistence type="predicted"/>
<evidence type="ECO:0000313" key="2">
    <source>
        <dbReference type="Proteomes" id="UP000266861"/>
    </source>
</evidence>
<keyword evidence="2" id="KW-1185">Reference proteome</keyword>
<dbReference type="Proteomes" id="UP000266861">
    <property type="component" value="Unassembled WGS sequence"/>
</dbReference>
<evidence type="ECO:0000313" key="1">
    <source>
        <dbReference type="EMBL" id="RHZ73604.1"/>
    </source>
</evidence>